<name>A0A6G4U4W8_9ACTN</name>
<protein>
    <recommendedName>
        <fullName evidence="5">Lipoprotein</fullName>
    </recommendedName>
</protein>
<dbReference type="PROSITE" id="PS51257">
    <property type="entry name" value="PROKAR_LIPOPROTEIN"/>
    <property type="match status" value="1"/>
</dbReference>
<evidence type="ECO:0000313" key="3">
    <source>
        <dbReference type="EMBL" id="NGN67052.1"/>
    </source>
</evidence>
<gene>
    <name evidence="3" type="ORF">G5C51_24485</name>
</gene>
<evidence type="ECO:0000256" key="2">
    <source>
        <dbReference type="SAM" id="SignalP"/>
    </source>
</evidence>
<dbReference type="EMBL" id="JAAKZV010000123">
    <property type="protein sequence ID" value="NGN67052.1"/>
    <property type="molecule type" value="Genomic_DNA"/>
</dbReference>
<feature type="signal peptide" evidence="2">
    <location>
        <begin position="1"/>
        <end position="23"/>
    </location>
</feature>
<feature type="compositionally biased region" description="Basic and acidic residues" evidence="1">
    <location>
        <begin position="29"/>
        <end position="39"/>
    </location>
</feature>
<dbReference type="AlphaFoldDB" id="A0A6G4U4W8"/>
<evidence type="ECO:0008006" key="5">
    <source>
        <dbReference type="Google" id="ProtNLM"/>
    </source>
</evidence>
<comment type="caution">
    <text evidence="3">The sequence shown here is derived from an EMBL/GenBank/DDBJ whole genome shotgun (WGS) entry which is preliminary data.</text>
</comment>
<feature type="chain" id="PRO_5026338968" description="Lipoprotein" evidence="2">
    <location>
        <begin position="24"/>
        <end position="194"/>
    </location>
</feature>
<dbReference type="RefSeq" id="WP_165240354.1">
    <property type="nucleotide sequence ID" value="NZ_JAAKZV010000123.1"/>
</dbReference>
<sequence length="194" mass="20530">MKSRPSHRRALLPVALLACAALAAGCKGGESDGAKEESATPKGWKSLKGPTVSLAYPPAWKAQSKEERAEGNDAFAYNRKNGLYVSSVSIQSDFAKVSDADEAAGVVRAGAMTSTTVKDGIKKVKVQGAEARRTDLYYTSSGKNQTAPKGSRMNGVIIAGVDSKKKIFSVRIDAQQGTLSTPDLNKIIKSIKVK</sequence>
<keyword evidence="4" id="KW-1185">Reference proteome</keyword>
<evidence type="ECO:0000256" key="1">
    <source>
        <dbReference type="SAM" id="MobiDB-lite"/>
    </source>
</evidence>
<dbReference type="Gene3D" id="3.40.1000.10">
    <property type="entry name" value="Mog1/PsbP, alpha/beta/alpha sandwich"/>
    <property type="match status" value="1"/>
</dbReference>
<keyword evidence="2" id="KW-0732">Signal</keyword>
<feature type="region of interest" description="Disordered" evidence="1">
    <location>
        <begin position="26"/>
        <end position="47"/>
    </location>
</feature>
<proteinExistence type="predicted"/>
<dbReference type="Proteomes" id="UP000481583">
    <property type="component" value="Unassembled WGS sequence"/>
</dbReference>
<accession>A0A6G4U4W8</accession>
<organism evidence="3 4">
    <name type="scientific">Streptomyces coryli</name>
    <dbReference type="NCBI Taxonomy" id="1128680"/>
    <lineage>
        <taxon>Bacteria</taxon>
        <taxon>Bacillati</taxon>
        <taxon>Actinomycetota</taxon>
        <taxon>Actinomycetes</taxon>
        <taxon>Kitasatosporales</taxon>
        <taxon>Streptomycetaceae</taxon>
        <taxon>Streptomyces</taxon>
    </lineage>
</organism>
<evidence type="ECO:0000313" key="4">
    <source>
        <dbReference type="Proteomes" id="UP000481583"/>
    </source>
</evidence>
<reference evidence="3 4" key="1">
    <citation type="submission" date="2020-02" db="EMBL/GenBank/DDBJ databases">
        <title>Whole-genome analyses of novel actinobacteria.</title>
        <authorList>
            <person name="Sahin N."/>
        </authorList>
    </citation>
    <scope>NUCLEOTIDE SEQUENCE [LARGE SCALE GENOMIC DNA]</scope>
    <source>
        <strain evidence="3 4">A7024</strain>
    </source>
</reference>